<feature type="compositionally biased region" description="Basic and acidic residues" evidence="1">
    <location>
        <begin position="221"/>
        <end position="231"/>
    </location>
</feature>
<comment type="caution">
    <text evidence="2">The sequence shown here is derived from an EMBL/GenBank/DDBJ whole genome shotgun (WGS) entry which is preliminary data.</text>
</comment>
<reference evidence="2 3" key="1">
    <citation type="submission" date="2019-09" db="EMBL/GenBank/DDBJ databases">
        <title>Draft genome of the ectomycorrhizal ascomycete Sphaerosporella brunnea.</title>
        <authorList>
            <consortium name="DOE Joint Genome Institute"/>
            <person name="Benucci G.M."/>
            <person name="Marozzi G."/>
            <person name="Antonielli L."/>
            <person name="Sanchez S."/>
            <person name="Marco P."/>
            <person name="Wang X."/>
            <person name="Falini L.B."/>
            <person name="Barry K."/>
            <person name="Haridas S."/>
            <person name="Lipzen A."/>
            <person name="Labutti K."/>
            <person name="Grigoriev I.V."/>
            <person name="Murat C."/>
            <person name="Martin F."/>
            <person name="Albertini E."/>
            <person name="Donnini D."/>
            <person name="Bonito G."/>
        </authorList>
    </citation>
    <scope>NUCLEOTIDE SEQUENCE [LARGE SCALE GENOMIC DNA]</scope>
    <source>
        <strain evidence="2 3">Sb_GMNB300</strain>
    </source>
</reference>
<dbReference type="InParanoid" id="A0A5J5F8R1"/>
<proteinExistence type="predicted"/>
<sequence>MSRPKARSQEPEVAQEMTIRAGRPATSNLTNTSTVIGKPRVRKPRAAAAGAAAAAPLTPPTTPTSNNNLMAAPPTSLDPTSSTPPPYSSAPASAFSPPPAAGRCPNCFSALPQPSSSTSQGAQLSSAILRAGQEALAAWMELRDQGVAAILSDAQEAVENLVRLRKRPAVIMCYKADIKRVVAESIADGDRQHLAWAAKSQQLAAAAYINAMAQEESSGEPEQRYHQHEQRQPQSWLETVLLRD</sequence>
<gene>
    <name evidence="2" type="ORF">FN846DRAFT_180079</name>
</gene>
<evidence type="ECO:0000256" key="1">
    <source>
        <dbReference type="SAM" id="MobiDB-lite"/>
    </source>
</evidence>
<feature type="region of interest" description="Disordered" evidence="1">
    <location>
        <begin position="1"/>
        <end position="99"/>
    </location>
</feature>
<keyword evidence="3" id="KW-1185">Reference proteome</keyword>
<dbReference type="AlphaFoldDB" id="A0A5J5F8R1"/>
<evidence type="ECO:0000313" key="3">
    <source>
        <dbReference type="Proteomes" id="UP000326924"/>
    </source>
</evidence>
<accession>A0A5J5F8R1</accession>
<feature type="compositionally biased region" description="Polar residues" evidence="1">
    <location>
        <begin position="25"/>
        <end position="35"/>
    </location>
</feature>
<feature type="compositionally biased region" description="Low complexity" evidence="1">
    <location>
        <begin position="71"/>
        <end position="81"/>
    </location>
</feature>
<dbReference type="EMBL" id="VXIS01000017">
    <property type="protein sequence ID" value="KAA8913096.1"/>
    <property type="molecule type" value="Genomic_DNA"/>
</dbReference>
<feature type="compositionally biased region" description="Low complexity" evidence="1">
    <location>
        <begin position="46"/>
        <end position="56"/>
    </location>
</feature>
<feature type="region of interest" description="Disordered" evidence="1">
    <location>
        <begin position="215"/>
        <end position="236"/>
    </location>
</feature>
<dbReference type="OrthoDB" id="10407364at2759"/>
<name>A0A5J5F8R1_9PEZI</name>
<organism evidence="2 3">
    <name type="scientific">Sphaerosporella brunnea</name>
    <dbReference type="NCBI Taxonomy" id="1250544"/>
    <lineage>
        <taxon>Eukaryota</taxon>
        <taxon>Fungi</taxon>
        <taxon>Dikarya</taxon>
        <taxon>Ascomycota</taxon>
        <taxon>Pezizomycotina</taxon>
        <taxon>Pezizomycetes</taxon>
        <taxon>Pezizales</taxon>
        <taxon>Pyronemataceae</taxon>
        <taxon>Sphaerosporella</taxon>
    </lineage>
</organism>
<protein>
    <submittedName>
        <fullName evidence="2">Uncharacterized protein</fullName>
    </submittedName>
</protein>
<evidence type="ECO:0000313" key="2">
    <source>
        <dbReference type="EMBL" id="KAA8913096.1"/>
    </source>
</evidence>
<dbReference type="Proteomes" id="UP000326924">
    <property type="component" value="Unassembled WGS sequence"/>
</dbReference>